<dbReference type="Proteomes" id="UP000051677">
    <property type="component" value="Unassembled WGS sequence"/>
</dbReference>
<evidence type="ECO:0000313" key="2">
    <source>
        <dbReference type="EMBL" id="KQH75584.1"/>
    </source>
</evidence>
<accession>A0A0Q2U4D3</accession>
<dbReference type="InterPro" id="IPR020132">
    <property type="entry name" value="Gp24/Gp25"/>
</dbReference>
<feature type="region of interest" description="Disordered" evidence="1">
    <location>
        <begin position="1"/>
        <end position="23"/>
    </location>
</feature>
<dbReference type="AlphaFoldDB" id="A0A0Q2U4D3"/>
<evidence type="ECO:0000313" key="3">
    <source>
        <dbReference type="Proteomes" id="UP000051677"/>
    </source>
</evidence>
<comment type="caution">
    <text evidence="2">The sequence shown here is derived from an EMBL/GenBank/DDBJ whole genome shotgun (WGS) entry which is preliminary data.</text>
</comment>
<gene>
    <name evidence="2" type="ORF">AO501_25235</name>
</gene>
<reference evidence="2 3" key="1">
    <citation type="submission" date="2015-10" db="EMBL/GenBank/DDBJ databases">
        <title>Mycobacterium gordonae draft genome assembly.</title>
        <authorList>
            <person name="Ustinova V."/>
            <person name="Smirnova T."/>
            <person name="Blagodatskikh K."/>
            <person name="Varlamov D."/>
            <person name="Larionova E."/>
            <person name="Chernousova L."/>
        </authorList>
    </citation>
    <scope>NUCLEOTIDE SEQUENCE [LARGE SCALE GENOMIC DNA]</scope>
    <source>
        <strain evidence="2 3">CTRI 14-8773</strain>
    </source>
</reference>
<protein>
    <submittedName>
        <fullName evidence="2">Uncharacterized protein</fullName>
    </submittedName>
</protein>
<dbReference type="Pfam" id="PF17388">
    <property type="entry name" value="GP24_25"/>
    <property type="match status" value="1"/>
</dbReference>
<proteinExistence type="predicted"/>
<sequence length="102" mass="10995">MNLNDLRTEADAEHPPVTVGLGDGTDATLTPLLRLPQTVRDTVMAKLADLDGQDPAVTEQANRQAHIAADILRLVADKGEQLLAELDGDVVLTMKVLGKWRS</sequence>
<dbReference type="RefSeq" id="WP_055581438.1">
    <property type="nucleotide sequence ID" value="NZ_LKTM01000372.1"/>
</dbReference>
<dbReference type="EMBL" id="LKTM01000372">
    <property type="protein sequence ID" value="KQH75584.1"/>
    <property type="molecule type" value="Genomic_DNA"/>
</dbReference>
<feature type="compositionally biased region" description="Basic and acidic residues" evidence="1">
    <location>
        <begin position="1"/>
        <end position="14"/>
    </location>
</feature>
<organism evidence="2 3">
    <name type="scientific">Mycobacterium gordonae</name>
    <dbReference type="NCBI Taxonomy" id="1778"/>
    <lineage>
        <taxon>Bacteria</taxon>
        <taxon>Bacillati</taxon>
        <taxon>Actinomycetota</taxon>
        <taxon>Actinomycetes</taxon>
        <taxon>Mycobacteriales</taxon>
        <taxon>Mycobacteriaceae</taxon>
        <taxon>Mycobacterium</taxon>
    </lineage>
</organism>
<name>A0A0Q2U4D3_MYCGO</name>
<evidence type="ECO:0000256" key="1">
    <source>
        <dbReference type="SAM" id="MobiDB-lite"/>
    </source>
</evidence>